<evidence type="ECO:0000256" key="2">
    <source>
        <dbReference type="ARBA" id="ARBA00022723"/>
    </source>
</evidence>
<feature type="region of interest" description="Disordered" evidence="5">
    <location>
        <begin position="300"/>
        <end position="337"/>
    </location>
</feature>
<keyword evidence="6" id="KW-0732">Signal</keyword>
<feature type="chain" id="PRO_5028892995" evidence="6">
    <location>
        <begin position="22"/>
        <end position="496"/>
    </location>
</feature>
<dbReference type="SUPFAM" id="SSF53649">
    <property type="entry name" value="Alkaline phosphatase-like"/>
    <property type="match status" value="1"/>
</dbReference>
<dbReference type="EMBL" id="CAAHFH010000001">
    <property type="protein sequence ID" value="VGO18611.1"/>
    <property type="molecule type" value="Genomic_DNA"/>
</dbReference>
<evidence type="ECO:0000313" key="8">
    <source>
        <dbReference type="EMBL" id="VGO18611.1"/>
    </source>
</evidence>
<dbReference type="InterPro" id="IPR000917">
    <property type="entry name" value="Sulfatase_N"/>
</dbReference>
<gene>
    <name evidence="8" type="primary">atsA_65</name>
    <name evidence="8" type="ORF">SCARR_00664</name>
</gene>
<dbReference type="RefSeq" id="WP_136060078.1">
    <property type="nucleotide sequence ID" value="NZ_CAAHFH010000001.1"/>
</dbReference>
<dbReference type="PROSITE" id="PS00523">
    <property type="entry name" value="SULFATASE_1"/>
    <property type="match status" value="1"/>
</dbReference>
<feature type="domain" description="Sulfatase N-terminal" evidence="7">
    <location>
        <begin position="28"/>
        <end position="382"/>
    </location>
</feature>
<name>A0A6C2UGR6_9BACT</name>
<evidence type="ECO:0000313" key="9">
    <source>
        <dbReference type="Proteomes" id="UP000346198"/>
    </source>
</evidence>
<dbReference type="Pfam" id="PF00884">
    <property type="entry name" value="Sulfatase"/>
    <property type="match status" value="1"/>
</dbReference>
<evidence type="ECO:0000259" key="7">
    <source>
        <dbReference type="Pfam" id="PF00884"/>
    </source>
</evidence>
<organism evidence="8 9">
    <name type="scientific">Pontiella sulfatireligans</name>
    <dbReference type="NCBI Taxonomy" id="2750658"/>
    <lineage>
        <taxon>Bacteria</taxon>
        <taxon>Pseudomonadati</taxon>
        <taxon>Kiritimatiellota</taxon>
        <taxon>Kiritimatiellia</taxon>
        <taxon>Kiritimatiellales</taxon>
        <taxon>Pontiellaceae</taxon>
        <taxon>Pontiella</taxon>
    </lineage>
</organism>
<keyword evidence="2" id="KW-0479">Metal-binding</keyword>
<dbReference type="InterPro" id="IPR050738">
    <property type="entry name" value="Sulfatase"/>
</dbReference>
<evidence type="ECO:0000256" key="4">
    <source>
        <dbReference type="ARBA" id="ARBA00022837"/>
    </source>
</evidence>
<evidence type="ECO:0000256" key="1">
    <source>
        <dbReference type="ARBA" id="ARBA00008779"/>
    </source>
</evidence>
<dbReference type="GO" id="GO:0004065">
    <property type="term" value="F:arylsulfatase activity"/>
    <property type="evidence" value="ECO:0007669"/>
    <property type="project" value="TreeGrafter"/>
</dbReference>
<keyword evidence="9" id="KW-1185">Reference proteome</keyword>
<keyword evidence="3" id="KW-0378">Hydrolase</keyword>
<feature type="signal peptide" evidence="6">
    <location>
        <begin position="1"/>
        <end position="21"/>
    </location>
</feature>
<dbReference type="Gene3D" id="3.40.720.10">
    <property type="entry name" value="Alkaline Phosphatase, subunit A"/>
    <property type="match status" value="1"/>
</dbReference>
<dbReference type="Proteomes" id="UP000346198">
    <property type="component" value="Unassembled WGS sequence"/>
</dbReference>
<dbReference type="GO" id="GO:0046872">
    <property type="term" value="F:metal ion binding"/>
    <property type="evidence" value="ECO:0007669"/>
    <property type="project" value="UniProtKB-KW"/>
</dbReference>
<sequence>MKQRYFILTTLAAFVAVSSVAVTSPKRPNVIVILTDDQGWGDLGSQGHPYIQSPNVDALAAEGLRFTQGYAAAAVCSPSRSSILTGRTPFRNGVYRFLPLHHFCHLPAKEITLPQLLRESGYQTAHFGKWHLSFYDEDKRWGGITTDERKEKAQSERPLDPFVFGIEGEPSMNDYGYDYWLVTGNVARPSHKNPCNFFLNGEPLGMQTGFAAQLVGAQFEAWMQNTCKTDEPFFATVWLHEPHGPIESDPRFMDLYKDLDDSSLRQYLANITQLDEAVGQIVKVVEAAGQTDNTLIWYTSDNGPEGATDEGKPGDPDVAPGKQRYRGSTGGLNGRKRYTHEGGIRVPMIIKWPAGLNGAGTTCDVPVIGSDIFPTVLELAGIPLPTDRTFDCASIAPVLKGESMKRERPLFWRNSSKTYRVALRDGDWKILADGKHTKFLLFNLEEDPNEATDLAGSEPERLESMKKMLLEYDLEVLRDGPDWWKKEQGKAVPAGL</sequence>
<accession>A0A6C2UGR6</accession>
<evidence type="ECO:0000256" key="5">
    <source>
        <dbReference type="SAM" id="MobiDB-lite"/>
    </source>
</evidence>
<reference evidence="8 9" key="1">
    <citation type="submission" date="2019-04" db="EMBL/GenBank/DDBJ databases">
        <authorList>
            <person name="Van Vliet M D."/>
        </authorList>
    </citation>
    <scope>NUCLEOTIDE SEQUENCE [LARGE SCALE GENOMIC DNA]</scope>
    <source>
        <strain evidence="8 9">F21</strain>
    </source>
</reference>
<keyword evidence="4" id="KW-0106">Calcium</keyword>
<dbReference type="InterPro" id="IPR017850">
    <property type="entry name" value="Alkaline_phosphatase_core_sf"/>
</dbReference>
<dbReference type="PANTHER" id="PTHR42693">
    <property type="entry name" value="ARYLSULFATASE FAMILY MEMBER"/>
    <property type="match status" value="1"/>
</dbReference>
<dbReference type="Gene3D" id="3.30.1120.10">
    <property type="match status" value="1"/>
</dbReference>
<dbReference type="AlphaFoldDB" id="A0A6C2UGR6"/>
<evidence type="ECO:0000256" key="3">
    <source>
        <dbReference type="ARBA" id="ARBA00022801"/>
    </source>
</evidence>
<proteinExistence type="inferred from homology"/>
<protein>
    <submittedName>
        <fullName evidence="8">Arylsulfatase</fullName>
    </submittedName>
</protein>
<evidence type="ECO:0000256" key="6">
    <source>
        <dbReference type="SAM" id="SignalP"/>
    </source>
</evidence>
<dbReference type="PANTHER" id="PTHR42693:SF53">
    <property type="entry name" value="ENDO-4-O-SULFATASE"/>
    <property type="match status" value="1"/>
</dbReference>
<dbReference type="InterPro" id="IPR024607">
    <property type="entry name" value="Sulfatase_CS"/>
</dbReference>
<comment type="similarity">
    <text evidence="1">Belongs to the sulfatase family.</text>
</comment>